<comment type="caution">
    <text evidence="1">The sequence shown here is derived from an EMBL/GenBank/DDBJ whole genome shotgun (WGS) entry which is preliminary data.</text>
</comment>
<dbReference type="EMBL" id="CAMAPF010000111">
    <property type="protein sequence ID" value="CAH9101586.1"/>
    <property type="molecule type" value="Genomic_DNA"/>
</dbReference>
<dbReference type="Proteomes" id="UP001152523">
    <property type="component" value="Unassembled WGS sequence"/>
</dbReference>
<dbReference type="AlphaFoldDB" id="A0AAV0DH97"/>
<evidence type="ECO:0000313" key="1">
    <source>
        <dbReference type="EMBL" id="CAH9101586.1"/>
    </source>
</evidence>
<protein>
    <submittedName>
        <fullName evidence="1">Uncharacterized protein</fullName>
    </submittedName>
</protein>
<proteinExistence type="predicted"/>
<evidence type="ECO:0000313" key="2">
    <source>
        <dbReference type="Proteomes" id="UP001152523"/>
    </source>
</evidence>
<keyword evidence="2" id="KW-1185">Reference proteome</keyword>
<reference evidence="1" key="1">
    <citation type="submission" date="2022-07" db="EMBL/GenBank/DDBJ databases">
        <authorList>
            <person name="Macas J."/>
            <person name="Novak P."/>
            <person name="Neumann P."/>
        </authorList>
    </citation>
    <scope>NUCLEOTIDE SEQUENCE</scope>
</reference>
<accession>A0AAV0DH97</accession>
<organism evidence="1 2">
    <name type="scientific">Cuscuta epithymum</name>
    <dbReference type="NCBI Taxonomy" id="186058"/>
    <lineage>
        <taxon>Eukaryota</taxon>
        <taxon>Viridiplantae</taxon>
        <taxon>Streptophyta</taxon>
        <taxon>Embryophyta</taxon>
        <taxon>Tracheophyta</taxon>
        <taxon>Spermatophyta</taxon>
        <taxon>Magnoliopsida</taxon>
        <taxon>eudicotyledons</taxon>
        <taxon>Gunneridae</taxon>
        <taxon>Pentapetalae</taxon>
        <taxon>asterids</taxon>
        <taxon>lamiids</taxon>
        <taxon>Solanales</taxon>
        <taxon>Convolvulaceae</taxon>
        <taxon>Cuscuteae</taxon>
        <taxon>Cuscuta</taxon>
        <taxon>Cuscuta subgen. Cuscuta</taxon>
    </lineage>
</organism>
<gene>
    <name evidence="1" type="ORF">CEPIT_LOCUS15680</name>
</gene>
<name>A0AAV0DH97_9ASTE</name>
<sequence length="117" mass="12865">MDSNIPNPSPAPSLIRRFFFSQRTSSPTPSKQLSLRPVPSSIFFVHRSIAHHISLPSHLLHHSSVSSLPIAPAPPQHSIPLHQQRCLISSSLSTPPLSNVATPCRLPTELLLLCPRF</sequence>